<name>A0A392T806_9FABA</name>
<sequence length="91" mass="10061">YRIHARVSRFDRFATAEGKSLRTAKGESKAAEAEEIPIPISQKKEGDDAAEGVRVGDVLVRLGGQKEKEGKMEEPEKGKDESVVHYVHPTE</sequence>
<feature type="region of interest" description="Disordered" evidence="1">
    <location>
        <begin position="18"/>
        <end position="52"/>
    </location>
</feature>
<evidence type="ECO:0000256" key="1">
    <source>
        <dbReference type="SAM" id="MobiDB-lite"/>
    </source>
</evidence>
<feature type="non-terminal residue" evidence="2">
    <location>
        <position position="1"/>
    </location>
</feature>
<organism evidence="2 3">
    <name type="scientific">Trifolium medium</name>
    <dbReference type="NCBI Taxonomy" id="97028"/>
    <lineage>
        <taxon>Eukaryota</taxon>
        <taxon>Viridiplantae</taxon>
        <taxon>Streptophyta</taxon>
        <taxon>Embryophyta</taxon>
        <taxon>Tracheophyta</taxon>
        <taxon>Spermatophyta</taxon>
        <taxon>Magnoliopsida</taxon>
        <taxon>eudicotyledons</taxon>
        <taxon>Gunneridae</taxon>
        <taxon>Pentapetalae</taxon>
        <taxon>rosids</taxon>
        <taxon>fabids</taxon>
        <taxon>Fabales</taxon>
        <taxon>Fabaceae</taxon>
        <taxon>Papilionoideae</taxon>
        <taxon>50 kb inversion clade</taxon>
        <taxon>NPAAA clade</taxon>
        <taxon>Hologalegina</taxon>
        <taxon>IRL clade</taxon>
        <taxon>Trifolieae</taxon>
        <taxon>Trifolium</taxon>
    </lineage>
</organism>
<reference evidence="2 3" key="1">
    <citation type="journal article" date="2018" name="Front. Plant Sci.">
        <title>Red Clover (Trifolium pratense) and Zigzag Clover (T. medium) - A Picture of Genomic Similarities and Differences.</title>
        <authorList>
            <person name="Dluhosova J."/>
            <person name="Istvanek J."/>
            <person name="Nedelnik J."/>
            <person name="Repkova J."/>
        </authorList>
    </citation>
    <scope>NUCLEOTIDE SEQUENCE [LARGE SCALE GENOMIC DNA]</scope>
    <source>
        <strain evidence="3">cv. 10/8</strain>
        <tissue evidence="2">Leaf</tissue>
    </source>
</reference>
<evidence type="ECO:0000313" key="2">
    <source>
        <dbReference type="EMBL" id="MCI57243.1"/>
    </source>
</evidence>
<protein>
    <submittedName>
        <fullName evidence="2">Uncharacterized protein</fullName>
    </submittedName>
</protein>
<feature type="region of interest" description="Disordered" evidence="1">
    <location>
        <begin position="64"/>
        <end position="91"/>
    </location>
</feature>
<comment type="caution">
    <text evidence="2">The sequence shown here is derived from an EMBL/GenBank/DDBJ whole genome shotgun (WGS) entry which is preliminary data.</text>
</comment>
<dbReference type="Proteomes" id="UP000265520">
    <property type="component" value="Unassembled WGS sequence"/>
</dbReference>
<feature type="non-terminal residue" evidence="2">
    <location>
        <position position="91"/>
    </location>
</feature>
<dbReference type="AlphaFoldDB" id="A0A392T806"/>
<keyword evidence="3" id="KW-1185">Reference proteome</keyword>
<accession>A0A392T806</accession>
<dbReference type="EMBL" id="LXQA010525609">
    <property type="protein sequence ID" value="MCI57243.1"/>
    <property type="molecule type" value="Genomic_DNA"/>
</dbReference>
<evidence type="ECO:0000313" key="3">
    <source>
        <dbReference type="Proteomes" id="UP000265520"/>
    </source>
</evidence>
<proteinExistence type="predicted"/>